<evidence type="ECO:0000313" key="2">
    <source>
        <dbReference type="Proteomes" id="UP000499080"/>
    </source>
</evidence>
<dbReference type="EMBL" id="BGPR01097019">
    <property type="protein sequence ID" value="GBM44024.1"/>
    <property type="molecule type" value="Genomic_DNA"/>
</dbReference>
<dbReference type="SUPFAM" id="SSF53098">
    <property type="entry name" value="Ribonuclease H-like"/>
    <property type="match status" value="1"/>
</dbReference>
<dbReference type="AlphaFoldDB" id="A0A4Y2FWH1"/>
<dbReference type="InterPro" id="IPR012337">
    <property type="entry name" value="RNaseH-like_sf"/>
</dbReference>
<comment type="caution">
    <text evidence="1">The sequence shown here is derived from an EMBL/GenBank/DDBJ whole genome shotgun (WGS) entry which is preliminary data.</text>
</comment>
<sequence>MSNLQLIKVFAVVLESNLKIKLLIFTVNPIVLCREASASLLSYHNKRIGKLHQCIVGTDIRKIGRTQANVIGRIVQSDFCINKKIKKIWYLVEIEKALLYGASVWGGALTTEHIRTLDIMPKVLNNQYDVCTDGSRIADDTGFSECILKNGEPFRSFPIKLTKNNTVFEAQVAAIDFPVCWANIHTDSQSSIEALRSSRPRCAFVNNVKKIFYLAGDSVGLDLIKAHVGDLGNELADYHAKLVTTKGEFMEIPTPYSCIKYKIEKLLLKNWQENWNEYDSDSDRRVRAFVPCMDKKILIYSKYLIFFLNDHGQFSYYLNIFKKLNS</sequence>
<evidence type="ECO:0000313" key="1">
    <source>
        <dbReference type="EMBL" id="GBM44024.1"/>
    </source>
</evidence>
<dbReference type="Gene3D" id="3.30.420.10">
    <property type="entry name" value="Ribonuclease H-like superfamily/Ribonuclease H"/>
    <property type="match status" value="1"/>
</dbReference>
<keyword evidence="2" id="KW-1185">Reference proteome</keyword>
<organism evidence="1 2">
    <name type="scientific">Araneus ventricosus</name>
    <name type="common">Orbweaver spider</name>
    <name type="synonym">Epeira ventricosa</name>
    <dbReference type="NCBI Taxonomy" id="182803"/>
    <lineage>
        <taxon>Eukaryota</taxon>
        <taxon>Metazoa</taxon>
        <taxon>Ecdysozoa</taxon>
        <taxon>Arthropoda</taxon>
        <taxon>Chelicerata</taxon>
        <taxon>Arachnida</taxon>
        <taxon>Araneae</taxon>
        <taxon>Araneomorphae</taxon>
        <taxon>Entelegynae</taxon>
        <taxon>Araneoidea</taxon>
        <taxon>Araneidae</taxon>
        <taxon>Araneus</taxon>
    </lineage>
</organism>
<accession>A0A4Y2FWH1</accession>
<name>A0A4Y2FWH1_ARAVE</name>
<dbReference type="OrthoDB" id="6437652at2759"/>
<proteinExistence type="predicted"/>
<gene>
    <name evidence="1" type="ORF">AVEN_13680_1</name>
</gene>
<dbReference type="InterPro" id="IPR036397">
    <property type="entry name" value="RNaseH_sf"/>
</dbReference>
<dbReference type="GO" id="GO:0003676">
    <property type="term" value="F:nucleic acid binding"/>
    <property type="evidence" value="ECO:0007669"/>
    <property type="project" value="InterPro"/>
</dbReference>
<dbReference type="Proteomes" id="UP000499080">
    <property type="component" value="Unassembled WGS sequence"/>
</dbReference>
<reference evidence="1 2" key="1">
    <citation type="journal article" date="2019" name="Sci. Rep.">
        <title>Orb-weaving spider Araneus ventricosus genome elucidates the spidroin gene catalogue.</title>
        <authorList>
            <person name="Kono N."/>
            <person name="Nakamura H."/>
            <person name="Ohtoshi R."/>
            <person name="Moran D.A.P."/>
            <person name="Shinohara A."/>
            <person name="Yoshida Y."/>
            <person name="Fujiwara M."/>
            <person name="Mori M."/>
            <person name="Tomita M."/>
            <person name="Arakawa K."/>
        </authorList>
    </citation>
    <scope>NUCLEOTIDE SEQUENCE [LARGE SCALE GENOMIC DNA]</scope>
</reference>
<protein>
    <submittedName>
        <fullName evidence="1">Uncharacterized protein</fullName>
    </submittedName>
</protein>